<dbReference type="GeneID" id="24439420"/>
<protein>
    <submittedName>
        <fullName evidence="2">Transmembrane protein, putative</fullName>
    </submittedName>
</protein>
<evidence type="ECO:0000313" key="2">
    <source>
        <dbReference type="EMBL" id="EWS72455.1"/>
    </source>
</evidence>
<organism evidence="2 3">
    <name type="scientific">Tetrahymena thermophila (strain SB210)</name>
    <dbReference type="NCBI Taxonomy" id="312017"/>
    <lineage>
        <taxon>Eukaryota</taxon>
        <taxon>Sar</taxon>
        <taxon>Alveolata</taxon>
        <taxon>Ciliophora</taxon>
        <taxon>Intramacronucleata</taxon>
        <taxon>Oligohymenophorea</taxon>
        <taxon>Hymenostomatida</taxon>
        <taxon>Tetrahymenina</taxon>
        <taxon>Tetrahymenidae</taxon>
        <taxon>Tetrahymena</taxon>
    </lineage>
</organism>
<keyword evidence="1 2" id="KW-0812">Transmembrane</keyword>
<dbReference type="KEGG" id="tet:TTHERM_000529799"/>
<dbReference type="AlphaFoldDB" id="W7X024"/>
<dbReference type="InParanoid" id="W7X024"/>
<sequence length="113" mass="13717">MFIWFLLTYTLLSIKIIDIFWIQILISKIFHFKLNFYQKIVILTGFSVCQDLSRSKIDTQLKNICQFMKNLKKKKIKDYFILIKLCAFFLKYNYNQMPSLLLLMYQIYSLFIG</sequence>
<gene>
    <name evidence="2" type="ORF">TTHERM_000529799</name>
</gene>
<dbReference type="EMBL" id="GG662522">
    <property type="protein sequence ID" value="EWS72455.1"/>
    <property type="molecule type" value="Genomic_DNA"/>
</dbReference>
<evidence type="ECO:0000256" key="1">
    <source>
        <dbReference type="SAM" id="Phobius"/>
    </source>
</evidence>
<dbReference type="RefSeq" id="XP_012655000.1">
    <property type="nucleotide sequence ID" value="XM_012799546.1"/>
</dbReference>
<keyword evidence="3" id="KW-1185">Reference proteome</keyword>
<feature type="transmembrane region" description="Helical" evidence="1">
    <location>
        <begin position="6"/>
        <end position="26"/>
    </location>
</feature>
<dbReference type="Proteomes" id="UP000009168">
    <property type="component" value="Unassembled WGS sequence"/>
</dbReference>
<keyword evidence="1" id="KW-1133">Transmembrane helix</keyword>
<proteinExistence type="predicted"/>
<name>W7X024_TETTS</name>
<accession>W7X024</accession>
<evidence type="ECO:0000313" key="3">
    <source>
        <dbReference type="Proteomes" id="UP000009168"/>
    </source>
</evidence>
<keyword evidence="1" id="KW-0472">Membrane</keyword>
<reference evidence="3" key="1">
    <citation type="journal article" date="2006" name="PLoS Biol.">
        <title>Macronuclear genome sequence of the ciliate Tetrahymena thermophila, a model eukaryote.</title>
        <authorList>
            <person name="Eisen J.A."/>
            <person name="Coyne R.S."/>
            <person name="Wu M."/>
            <person name="Wu D."/>
            <person name="Thiagarajan M."/>
            <person name="Wortman J.R."/>
            <person name="Badger J.H."/>
            <person name="Ren Q."/>
            <person name="Amedeo P."/>
            <person name="Jones K.M."/>
            <person name="Tallon L.J."/>
            <person name="Delcher A.L."/>
            <person name="Salzberg S.L."/>
            <person name="Silva J.C."/>
            <person name="Haas B.J."/>
            <person name="Majoros W.H."/>
            <person name="Farzad M."/>
            <person name="Carlton J.M."/>
            <person name="Smith R.K. Jr."/>
            <person name="Garg J."/>
            <person name="Pearlman R.E."/>
            <person name="Karrer K.M."/>
            <person name="Sun L."/>
            <person name="Manning G."/>
            <person name="Elde N.C."/>
            <person name="Turkewitz A.P."/>
            <person name="Asai D.J."/>
            <person name="Wilkes D.E."/>
            <person name="Wang Y."/>
            <person name="Cai H."/>
            <person name="Collins K."/>
            <person name="Stewart B.A."/>
            <person name="Lee S.R."/>
            <person name="Wilamowska K."/>
            <person name="Weinberg Z."/>
            <person name="Ruzzo W.L."/>
            <person name="Wloga D."/>
            <person name="Gaertig J."/>
            <person name="Frankel J."/>
            <person name="Tsao C.-C."/>
            <person name="Gorovsky M.A."/>
            <person name="Keeling P.J."/>
            <person name="Waller R.F."/>
            <person name="Patron N.J."/>
            <person name="Cherry J.M."/>
            <person name="Stover N.A."/>
            <person name="Krieger C.J."/>
            <person name="del Toro C."/>
            <person name="Ryder H.F."/>
            <person name="Williamson S.C."/>
            <person name="Barbeau R.A."/>
            <person name="Hamilton E.P."/>
            <person name="Orias E."/>
        </authorList>
    </citation>
    <scope>NUCLEOTIDE SEQUENCE [LARGE SCALE GENOMIC DNA]</scope>
    <source>
        <strain evidence="3">SB210</strain>
    </source>
</reference>